<evidence type="ECO:0000313" key="2">
    <source>
        <dbReference type="Proteomes" id="UP000245908"/>
    </source>
</evidence>
<evidence type="ECO:0000313" key="1">
    <source>
        <dbReference type="EMBL" id="PVU70812.1"/>
    </source>
</evidence>
<dbReference type="Proteomes" id="UP000245908">
    <property type="component" value="Unassembled WGS sequence"/>
</dbReference>
<dbReference type="AlphaFoldDB" id="A0A2T9WSM9"/>
<accession>A0A2T9WSM9</accession>
<comment type="caution">
    <text evidence="1">The sequence shown here is derived from an EMBL/GenBank/DDBJ whole genome shotgun (WGS) entry which is preliminary data.</text>
</comment>
<reference evidence="1 2" key="1">
    <citation type="journal article" date="2015" name="Appl. Environ. Microbiol.">
        <title>Nanoarchaeota, Their Sulfolobales Host, and Nanoarchaeota Virus Distribution across Yellowstone National Park Hot Springs.</title>
        <authorList>
            <person name="Munson-McGee J.H."/>
            <person name="Field E.K."/>
            <person name="Bateson M."/>
            <person name="Rooney C."/>
            <person name="Stepanauskas R."/>
            <person name="Young M.J."/>
        </authorList>
    </citation>
    <scope>NUCLEOTIDE SEQUENCE [LARGE SCALE GENOMIC DNA]</scope>
    <source>
        <strain evidence="1">SCGC AB-777_O03</strain>
    </source>
</reference>
<sequence>MNIKFKYYIENHYIIMVDQNTLLELIKLRSNARRKNLGSNTKAIRNLRKKMAKENIVLG</sequence>
<dbReference type="EMBL" id="QEFH01000017">
    <property type="protein sequence ID" value="PVU70812.1"/>
    <property type="molecule type" value="Genomic_DNA"/>
</dbReference>
<protein>
    <submittedName>
        <fullName evidence="1">Uncharacterized protein</fullName>
    </submittedName>
</protein>
<proteinExistence type="predicted"/>
<organism evidence="1 2">
    <name type="scientific">Nanobsidianus stetteri</name>
    <dbReference type="NCBI Taxonomy" id="1294122"/>
    <lineage>
        <taxon>Archaea</taxon>
        <taxon>Nanobdellota</taxon>
        <taxon>Candidatus Nanoarchaeia</taxon>
        <taxon>Nanoarchaeales</taxon>
        <taxon>Nanopusillaceae</taxon>
        <taxon>Candidatus Nanobsidianus</taxon>
    </lineage>
</organism>
<name>A0A2T9WSM9_NANST</name>
<gene>
    <name evidence="1" type="ORF">DDW05_02275</name>
</gene>